<sequence length="84" mass="9483">MTPGARVRPRRSSATALCRAVSCAMESPRRGRPRKEREDAVAFDYPTTKQIKPMSFIRRPKPPSGPPVVKRAVEISYPRQTMTN</sequence>
<evidence type="ECO:0000313" key="1">
    <source>
        <dbReference type="EMBL" id="KAF0022087.1"/>
    </source>
</evidence>
<comment type="caution">
    <text evidence="1">The sequence shown here is derived from an EMBL/GenBank/DDBJ whole genome shotgun (WGS) entry which is preliminary data.</text>
</comment>
<proteinExistence type="predicted"/>
<protein>
    <submittedName>
        <fullName evidence="1">Uncharacterized protein</fullName>
    </submittedName>
</protein>
<organism evidence="1 2">
    <name type="scientific">Scophthalmus maximus</name>
    <name type="common">Turbot</name>
    <name type="synonym">Psetta maxima</name>
    <dbReference type="NCBI Taxonomy" id="52904"/>
    <lineage>
        <taxon>Eukaryota</taxon>
        <taxon>Metazoa</taxon>
        <taxon>Chordata</taxon>
        <taxon>Craniata</taxon>
        <taxon>Vertebrata</taxon>
        <taxon>Euteleostomi</taxon>
        <taxon>Actinopterygii</taxon>
        <taxon>Neopterygii</taxon>
        <taxon>Teleostei</taxon>
        <taxon>Neoteleostei</taxon>
        <taxon>Acanthomorphata</taxon>
        <taxon>Carangaria</taxon>
        <taxon>Pleuronectiformes</taxon>
        <taxon>Pleuronectoidei</taxon>
        <taxon>Scophthalmidae</taxon>
        <taxon>Scophthalmus</taxon>
    </lineage>
</organism>
<gene>
    <name evidence="1" type="ORF">F2P81_025660</name>
</gene>
<name>A0A6A4RPJ9_SCOMX</name>
<dbReference type="EMBL" id="VEVO01000224">
    <property type="protein sequence ID" value="KAF0022087.1"/>
    <property type="molecule type" value="Genomic_DNA"/>
</dbReference>
<accession>A0A6A4RPJ9</accession>
<dbReference type="Proteomes" id="UP000438429">
    <property type="component" value="Unassembled WGS sequence"/>
</dbReference>
<dbReference type="AlphaFoldDB" id="A0A6A4RPJ9"/>
<evidence type="ECO:0000313" key="2">
    <source>
        <dbReference type="Proteomes" id="UP000438429"/>
    </source>
</evidence>
<reference evidence="1 2" key="1">
    <citation type="submission" date="2019-06" db="EMBL/GenBank/DDBJ databases">
        <title>Draft genomes of female and male turbot (Scophthalmus maximus).</title>
        <authorList>
            <person name="Xu H."/>
            <person name="Xu X.-W."/>
            <person name="Shao C."/>
            <person name="Chen S."/>
        </authorList>
    </citation>
    <scope>NUCLEOTIDE SEQUENCE [LARGE SCALE GENOMIC DNA]</scope>
    <source>
        <strain evidence="1">Ysfricsl-2016a</strain>
        <tissue evidence="1">Blood</tissue>
    </source>
</reference>